<accession>A0A939JW41</accession>
<organism evidence="1 2">
    <name type="scientific">Jiella flava</name>
    <dbReference type="NCBI Taxonomy" id="2816857"/>
    <lineage>
        <taxon>Bacteria</taxon>
        <taxon>Pseudomonadati</taxon>
        <taxon>Pseudomonadota</taxon>
        <taxon>Alphaproteobacteria</taxon>
        <taxon>Hyphomicrobiales</taxon>
        <taxon>Aurantimonadaceae</taxon>
        <taxon>Jiella</taxon>
    </lineage>
</organism>
<reference evidence="1" key="1">
    <citation type="submission" date="2021-03" db="EMBL/GenBank/DDBJ databases">
        <title>Whole genome sequence of Jiella sp. CQZ9-1.</title>
        <authorList>
            <person name="Tuo L."/>
        </authorList>
    </citation>
    <scope>NUCLEOTIDE SEQUENCE</scope>
    <source>
        <strain evidence="1">CQZ9-1</strain>
    </source>
</reference>
<keyword evidence="2" id="KW-1185">Reference proteome</keyword>
<evidence type="ECO:0000313" key="2">
    <source>
        <dbReference type="Proteomes" id="UP000664122"/>
    </source>
</evidence>
<dbReference type="RefSeq" id="WP_207257438.1">
    <property type="nucleotide sequence ID" value="NZ_JAFMPP010000006.1"/>
</dbReference>
<sequence length="222" mass="24108">MTAAAAWSHQTAGPDIANLAKHREALLILDIDEVVLEFIGPFCALLEEHGAKLHPESFRLTGNVRSLSTGAALSGNRLDKLTDQLYREQGARQTLVAGVAAALKRLSADADIVFLTAMTPAFYDQRRALLDANGLAYPMIATERSKGGVVAELCERWSGPVIFVDDLPPNLEQVHRSAPAVKLLHLMANAVFRPHLPPLPAPALAGKDWPQAETIILRWLTV</sequence>
<evidence type="ECO:0000313" key="1">
    <source>
        <dbReference type="EMBL" id="MBO0662647.1"/>
    </source>
</evidence>
<dbReference type="AlphaFoldDB" id="A0A939JW41"/>
<name>A0A939JW41_9HYPH</name>
<comment type="caution">
    <text evidence="1">The sequence shown here is derived from an EMBL/GenBank/DDBJ whole genome shotgun (WGS) entry which is preliminary data.</text>
</comment>
<proteinExistence type="predicted"/>
<dbReference type="Proteomes" id="UP000664122">
    <property type="component" value="Unassembled WGS sequence"/>
</dbReference>
<protein>
    <submittedName>
        <fullName evidence="1">Uncharacterized protein</fullName>
    </submittedName>
</protein>
<gene>
    <name evidence="1" type="ORF">J1C48_08665</name>
</gene>
<dbReference type="EMBL" id="JAFMPP010000006">
    <property type="protein sequence ID" value="MBO0662647.1"/>
    <property type="molecule type" value="Genomic_DNA"/>
</dbReference>